<comment type="caution">
    <text evidence="1">The sequence shown here is derived from an EMBL/GenBank/DDBJ whole genome shotgun (WGS) entry which is preliminary data.</text>
</comment>
<proteinExistence type="predicted"/>
<dbReference type="Proteomes" id="UP000632659">
    <property type="component" value="Unassembled WGS sequence"/>
</dbReference>
<dbReference type="PANTHER" id="PTHR38440">
    <property type="entry name" value="UPF0398 PROTEIN YPSA"/>
    <property type="match status" value="1"/>
</dbReference>
<organism evidence="1 2">
    <name type="scientific">Massiliimalia timonensis</name>
    <dbReference type="NCBI Taxonomy" id="1987501"/>
    <lineage>
        <taxon>Bacteria</taxon>
        <taxon>Bacillati</taxon>
        <taxon>Bacillota</taxon>
        <taxon>Clostridia</taxon>
        <taxon>Eubacteriales</taxon>
        <taxon>Oscillospiraceae</taxon>
        <taxon>Massiliimalia</taxon>
    </lineage>
</organism>
<name>A0A8J6TQQ2_9FIRM</name>
<accession>A0A8J6TQQ2</accession>
<dbReference type="PANTHER" id="PTHR38440:SF1">
    <property type="entry name" value="UPF0398 PROTEIN SPR0331"/>
    <property type="match status" value="1"/>
</dbReference>
<dbReference type="RefSeq" id="WP_187536626.1">
    <property type="nucleotide sequence ID" value="NZ_JACRTL010000005.1"/>
</dbReference>
<sequence>MITDKNEILKALSDRGACVCFTGHRPDKLPEESDLKETALLCERIEAETIKAYREGKRFFLHGMMAGFDILAAETVLQVKKDYPEIQLVSVAPYHHNFFKSKEWKPGWIRRARIVAARSDYGLSLSENYYSGVYYDRNRWLVDHSSLAIGYCSTFARGGTRYTLDYAERQYIPTVNIYHR</sequence>
<evidence type="ECO:0000313" key="2">
    <source>
        <dbReference type="Proteomes" id="UP000632659"/>
    </source>
</evidence>
<dbReference type="Gene3D" id="3.40.50.450">
    <property type="match status" value="1"/>
</dbReference>
<dbReference type="InterPro" id="IPR010697">
    <property type="entry name" value="YspA"/>
</dbReference>
<dbReference type="EMBL" id="JACRTL010000005">
    <property type="protein sequence ID" value="MBC8611409.1"/>
    <property type="molecule type" value="Genomic_DNA"/>
</dbReference>
<dbReference type="AlphaFoldDB" id="A0A8J6TQQ2"/>
<gene>
    <name evidence="1" type="ORF">H8702_09885</name>
</gene>
<keyword evidence="2" id="KW-1185">Reference proteome</keyword>
<reference evidence="1" key="1">
    <citation type="submission" date="2020-08" db="EMBL/GenBank/DDBJ databases">
        <title>Genome public.</title>
        <authorList>
            <person name="Liu C."/>
            <person name="Sun Q."/>
        </authorList>
    </citation>
    <scope>NUCLEOTIDE SEQUENCE</scope>
    <source>
        <strain evidence="1">NSJ-15</strain>
    </source>
</reference>
<protein>
    <submittedName>
        <fullName evidence="1">DUF1273 family protein</fullName>
    </submittedName>
</protein>
<evidence type="ECO:0000313" key="1">
    <source>
        <dbReference type="EMBL" id="MBC8611409.1"/>
    </source>
</evidence>
<dbReference type="Pfam" id="PF06908">
    <property type="entry name" value="YpsA"/>
    <property type="match status" value="1"/>
</dbReference>
<dbReference type="SUPFAM" id="SSF102405">
    <property type="entry name" value="MCP/YpsA-like"/>
    <property type="match status" value="1"/>
</dbReference>